<evidence type="ECO:0000313" key="2">
    <source>
        <dbReference type="Proteomes" id="UP001189429"/>
    </source>
</evidence>
<comment type="caution">
    <text evidence="1">The sequence shown here is derived from an EMBL/GenBank/DDBJ whole genome shotgun (WGS) entry which is preliminary data.</text>
</comment>
<evidence type="ECO:0000313" key="1">
    <source>
        <dbReference type="EMBL" id="CAK0826287.1"/>
    </source>
</evidence>
<name>A0ABN9S3E5_9DINO</name>
<keyword evidence="2" id="KW-1185">Reference proteome</keyword>
<feature type="non-terminal residue" evidence="1">
    <location>
        <position position="1"/>
    </location>
</feature>
<feature type="non-terminal residue" evidence="1">
    <location>
        <position position="138"/>
    </location>
</feature>
<accession>A0ABN9S3E5</accession>
<gene>
    <name evidence="1" type="ORF">PCOR1329_LOCUS26205</name>
</gene>
<dbReference type="EMBL" id="CAUYUJ010009280">
    <property type="protein sequence ID" value="CAK0826287.1"/>
    <property type="molecule type" value="Genomic_DNA"/>
</dbReference>
<sequence length="138" mass="16470">IREESYKQFEHQQRHQLQLAEKLAYEAQRREHDKTFTYQQEVSETHVMMEQAESTRRNQREYWETLKAQDAEMQQLKIIMETPSSYDVSNLKCSSFVNTYKLVNASKLLNALLSARGFMMSVRKEPRQLVRAPYMKTT</sequence>
<dbReference type="Proteomes" id="UP001189429">
    <property type="component" value="Unassembled WGS sequence"/>
</dbReference>
<reference evidence="1" key="1">
    <citation type="submission" date="2023-10" db="EMBL/GenBank/DDBJ databases">
        <authorList>
            <person name="Chen Y."/>
            <person name="Shah S."/>
            <person name="Dougan E. K."/>
            <person name="Thang M."/>
            <person name="Chan C."/>
        </authorList>
    </citation>
    <scope>NUCLEOTIDE SEQUENCE [LARGE SCALE GENOMIC DNA]</scope>
</reference>
<organism evidence="1 2">
    <name type="scientific">Prorocentrum cordatum</name>
    <dbReference type="NCBI Taxonomy" id="2364126"/>
    <lineage>
        <taxon>Eukaryota</taxon>
        <taxon>Sar</taxon>
        <taxon>Alveolata</taxon>
        <taxon>Dinophyceae</taxon>
        <taxon>Prorocentrales</taxon>
        <taxon>Prorocentraceae</taxon>
        <taxon>Prorocentrum</taxon>
    </lineage>
</organism>
<proteinExistence type="predicted"/>
<protein>
    <submittedName>
        <fullName evidence="1">Uncharacterized protein</fullName>
    </submittedName>
</protein>